<dbReference type="SUPFAM" id="SSF53649">
    <property type="entry name" value="Alkaline phosphatase-like"/>
    <property type="match status" value="1"/>
</dbReference>
<accession>A0ABU8R319</accession>
<dbReference type="PANTHER" id="PTHR10151:SF120">
    <property type="entry name" value="BIS(5'-ADENOSYL)-TRIPHOSPHATASE"/>
    <property type="match status" value="1"/>
</dbReference>
<dbReference type="EMBL" id="JBBHLD010000003">
    <property type="protein sequence ID" value="MEJ5904240.1"/>
    <property type="molecule type" value="Genomic_DNA"/>
</dbReference>
<evidence type="ECO:0000256" key="2">
    <source>
        <dbReference type="SAM" id="SignalP"/>
    </source>
</evidence>
<feature type="region of interest" description="Disordered" evidence="1">
    <location>
        <begin position="259"/>
        <end position="278"/>
    </location>
</feature>
<dbReference type="Gene3D" id="3.40.720.10">
    <property type="entry name" value="Alkaline Phosphatase, subunit A"/>
    <property type="match status" value="2"/>
</dbReference>
<evidence type="ECO:0000256" key="1">
    <source>
        <dbReference type="SAM" id="MobiDB-lite"/>
    </source>
</evidence>
<dbReference type="InterPro" id="IPR002591">
    <property type="entry name" value="Phosphodiest/P_Trfase"/>
</dbReference>
<dbReference type="PANTHER" id="PTHR10151">
    <property type="entry name" value="ECTONUCLEOTIDE PYROPHOSPHATASE/PHOSPHODIESTERASE"/>
    <property type="match status" value="1"/>
</dbReference>
<name>A0ABU8R319_9PSED</name>
<feature type="signal peptide" evidence="2">
    <location>
        <begin position="1"/>
        <end position="22"/>
    </location>
</feature>
<dbReference type="InterPro" id="IPR017850">
    <property type="entry name" value="Alkaline_phosphatase_core_sf"/>
</dbReference>
<comment type="caution">
    <text evidence="3">The sequence shown here is derived from an EMBL/GenBank/DDBJ whole genome shotgun (WGS) entry which is preliminary data.</text>
</comment>
<dbReference type="Pfam" id="PF01663">
    <property type="entry name" value="Phosphodiest"/>
    <property type="match status" value="1"/>
</dbReference>
<organism evidence="3 4">
    <name type="scientific">Pseudomonas kermanshahensis</name>
    <dbReference type="NCBI Taxonomy" id="2745482"/>
    <lineage>
        <taxon>Bacteria</taxon>
        <taxon>Pseudomonadati</taxon>
        <taxon>Pseudomonadota</taxon>
        <taxon>Gammaproteobacteria</taxon>
        <taxon>Pseudomonadales</taxon>
        <taxon>Pseudomonadaceae</taxon>
        <taxon>Pseudomonas</taxon>
    </lineage>
</organism>
<dbReference type="Proteomes" id="UP001377692">
    <property type="component" value="Unassembled WGS sequence"/>
</dbReference>
<reference evidence="3 4" key="1">
    <citation type="submission" date="2024-02" db="EMBL/GenBank/DDBJ databases">
        <title>Identification of pathogenicity and growth-promoting functions of Pseudomonas putida variants.</title>
        <authorList>
            <person name="Sun J."/>
        </authorList>
    </citation>
    <scope>NUCLEOTIDE SEQUENCE [LARGE SCALE GENOMIC DNA]</scope>
    <source>
        <strain evidence="3 4">A04</strain>
    </source>
</reference>
<proteinExistence type="predicted"/>
<evidence type="ECO:0000313" key="4">
    <source>
        <dbReference type="Proteomes" id="UP001377692"/>
    </source>
</evidence>
<feature type="chain" id="PRO_5046159591" evidence="2">
    <location>
        <begin position="23"/>
        <end position="393"/>
    </location>
</feature>
<protein>
    <submittedName>
        <fullName evidence="3">Alkaline phosphatase family protein</fullName>
    </submittedName>
</protein>
<evidence type="ECO:0000313" key="3">
    <source>
        <dbReference type="EMBL" id="MEJ5904240.1"/>
    </source>
</evidence>
<keyword evidence="4" id="KW-1185">Reference proteome</keyword>
<dbReference type="RefSeq" id="WP_186675652.1">
    <property type="nucleotide sequence ID" value="NZ_JBBHLD010000003.1"/>
</dbReference>
<gene>
    <name evidence="3" type="ORF">V7V80_06030</name>
</gene>
<sequence>MRLSALLLMTLTLLAACEPAQHARQPKTLIIGIEGVQLDRYEALGDASNLQQRLYYGSAYTGGITGKASEQPTLSGPGWVTLLTGVWSNKHGVNSNAESLRVAPAFPSLFKRLRQALPTAYLSSVVNWSPINTAFLLEDAHGNDVRESGLSDENVIARALQILETTPADFTFIQLGEPDAAGHNGGFDNRYQQALRKADNQVGELLDAVDLRSRRHLREDWLVIVSTDHGRDYWGKGHGGVTEQEKTIFIASNKPLNKELTQPSIPKEKPGPNNLYRLPAQTSVAPTVLRHMGLTLEPQWLLDGTPLLGNTGARKARADEATARLRWHSTAKGYVTILKNGHVVAQVPAGAEQWTDPDGMDDVNDYVLLLDGTPAAVRNRPAGMPYSIEEIAY</sequence>
<dbReference type="PROSITE" id="PS51257">
    <property type="entry name" value="PROKAR_LIPOPROTEIN"/>
    <property type="match status" value="1"/>
</dbReference>
<keyword evidence="2" id="KW-0732">Signal</keyword>